<dbReference type="EMBL" id="SGPM01000482">
    <property type="protein sequence ID" value="THH20663.1"/>
    <property type="molecule type" value="Genomic_DNA"/>
</dbReference>
<protein>
    <recommendedName>
        <fullName evidence="1">PBP domain-containing protein</fullName>
    </recommendedName>
</protein>
<dbReference type="InterPro" id="IPR052738">
    <property type="entry name" value="ABC-Tungstate_binding"/>
</dbReference>
<dbReference type="OrthoDB" id="10260248at2759"/>
<reference evidence="2 3" key="1">
    <citation type="submission" date="2019-02" db="EMBL/GenBank/DDBJ databases">
        <title>Genome sequencing of the rare red list fungi Antrodiella citrinella (Flaviporus citrinellus).</title>
        <authorList>
            <person name="Buettner E."/>
            <person name="Kellner H."/>
        </authorList>
    </citation>
    <scope>NUCLEOTIDE SEQUENCE [LARGE SCALE GENOMIC DNA]</scope>
    <source>
        <strain evidence="2 3">DSM 108506</strain>
    </source>
</reference>
<dbReference type="InterPro" id="IPR024370">
    <property type="entry name" value="PBP_domain"/>
</dbReference>
<evidence type="ECO:0000313" key="3">
    <source>
        <dbReference type="Proteomes" id="UP000308730"/>
    </source>
</evidence>
<feature type="domain" description="PBP" evidence="1">
    <location>
        <begin position="58"/>
        <end position="280"/>
    </location>
</feature>
<dbReference type="SUPFAM" id="SSF53850">
    <property type="entry name" value="Periplasmic binding protein-like II"/>
    <property type="match status" value="1"/>
</dbReference>
<sequence length="306" mass="32872">MAGIVIHSQLGVSLQTDSNQVQNLVLGSTGPTASTHASTLIPQATYDGGYANAKSVRLRVANGGAGQSGLIKAFADAFIKAQVAKGVEPFKVEWYLGDTTQSLQYLAAKYVDVAFTYNKAAEEASVNSGVSVQRILVFLDHFILAGPKSNPANLLDKDSASDMFNKLVASGNADIVLPPDPAVRPPTRFLSRFDKSATNIKESEQFIAIGQALQAASVLSEYTLTDRGTWLSSPDEVTNNLKNYKTGSDKAPELYNPCCALDSTDPQDKDLTKTFMAWLVALDGGQKVVREFKKKGEILYTPAVTK</sequence>
<evidence type="ECO:0000313" key="2">
    <source>
        <dbReference type="EMBL" id="THH20663.1"/>
    </source>
</evidence>
<dbReference type="Proteomes" id="UP000308730">
    <property type="component" value="Unassembled WGS sequence"/>
</dbReference>
<gene>
    <name evidence="2" type="ORF">EUX98_g8538</name>
</gene>
<proteinExistence type="predicted"/>
<dbReference type="AlphaFoldDB" id="A0A4V3XGA5"/>
<organism evidence="2 3">
    <name type="scientific">Antrodiella citrinella</name>
    <dbReference type="NCBI Taxonomy" id="2447956"/>
    <lineage>
        <taxon>Eukaryota</taxon>
        <taxon>Fungi</taxon>
        <taxon>Dikarya</taxon>
        <taxon>Basidiomycota</taxon>
        <taxon>Agaricomycotina</taxon>
        <taxon>Agaricomycetes</taxon>
        <taxon>Polyporales</taxon>
        <taxon>Steccherinaceae</taxon>
        <taxon>Antrodiella</taxon>
    </lineage>
</organism>
<accession>A0A4V3XGA5</accession>
<name>A0A4V3XGA5_9APHY</name>
<dbReference type="PANTHER" id="PTHR37945">
    <property type="entry name" value="EXTRACELLULAR TUNGSTATE BINDING PROTEIN"/>
    <property type="match status" value="1"/>
</dbReference>
<keyword evidence="3" id="KW-1185">Reference proteome</keyword>
<comment type="caution">
    <text evidence="2">The sequence shown here is derived from an EMBL/GenBank/DDBJ whole genome shotgun (WGS) entry which is preliminary data.</text>
</comment>
<dbReference type="PANTHER" id="PTHR37945:SF1">
    <property type="entry name" value="EXTRACELLULAR TUNGSTATE BINDING PROTEIN"/>
    <property type="match status" value="1"/>
</dbReference>
<evidence type="ECO:0000259" key="1">
    <source>
        <dbReference type="Pfam" id="PF12849"/>
    </source>
</evidence>
<dbReference type="Gene3D" id="3.40.190.10">
    <property type="entry name" value="Periplasmic binding protein-like II"/>
    <property type="match status" value="2"/>
</dbReference>
<dbReference type="Pfam" id="PF12849">
    <property type="entry name" value="PBP_like_2"/>
    <property type="match status" value="1"/>
</dbReference>